<dbReference type="Pfam" id="PF02628">
    <property type="entry name" value="COX15-CtaA"/>
    <property type="match status" value="1"/>
</dbReference>
<evidence type="ECO:0000256" key="8">
    <source>
        <dbReference type="ARBA" id="ARBA00023133"/>
    </source>
</evidence>
<evidence type="ECO:0000313" key="14">
    <source>
        <dbReference type="EMBL" id="TJZ51110.1"/>
    </source>
</evidence>
<sequence>MPNTLNPLELIARRWQPSARLVRQAALATVVMAVIIVITGGAVRLTQSGLGCSTWPKCTPDSLTPTSAMGINGLVEFGNRALTGVLCVVVGAFIIAARARHPRRRSLTRLGWAQFWIVMLNAVVGGITVLTGLNPYIVSSHFLASTALLTVAVLSWKRAGEGDEEPRDLVARPVRQLAWLLVLAAGALTVIGTIVTGTGPHAGDATKLDHRIPLDWREITQLHVDFAYIVVGLAVALWFTLRAVKAPAAARRHLLELFGCIAFQGVVGYVQYFNGLPEFVIELHMTGSALLWVAVLRVFLSLRDRGPLLDDGDAALAEPSEETAQQATREPSEQGTVPAQPTAGTSASSR</sequence>
<dbReference type="OrthoDB" id="5241540at2"/>
<evidence type="ECO:0000256" key="1">
    <source>
        <dbReference type="ARBA" id="ARBA00004141"/>
    </source>
</evidence>
<keyword evidence="2" id="KW-1003">Cell membrane</keyword>
<keyword evidence="5 13" id="KW-1133">Transmembrane helix</keyword>
<proteinExistence type="predicted"/>
<keyword evidence="6" id="KW-0560">Oxidoreductase</keyword>
<dbReference type="RefSeq" id="WP_136741742.1">
    <property type="nucleotide sequence ID" value="NZ_SUMB01000007.1"/>
</dbReference>
<feature type="transmembrane region" description="Helical" evidence="13">
    <location>
        <begin position="219"/>
        <end position="241"/>
    </location>
</feature>
<dbReference type="GO" id="GO:0016020">
    <property type="term" value="C:membrane"/>
    <property type="evidence" value="ECO:0007669"/>
    <property type="project" value="UniProtKB-SubCell"/>
</dbReference>
<keyword evidence="10" id="KW-1015">Disulfide bond</keyword>
<dbReference type="PANTHER" id="PTHR35457:SF1">
    <property type="entry name" value="HEME A SYNTHASE"/>
    <property type="match status" value="1"/>
</dbReference>
<keyword evidence="9 13" id="KW-0472">Membrane</keyword>
<evidence type="ECO:0000256" key="10">
    <source>
        <dbReference type="ARBA" id="ARBA00023157"/>
    </source>
</evidence>
<feature type="transmembrane region" description="Helical" evidence="13">
    <location>
        <begin position="279"/>
        <end position="300"/>
    </location>
</feature>
<name>A0A4U0NB48_9ACTN</name>
<dbReference type="EMBL" id="SUMB01000007">
    <property type="protein sequence ID" value="TJZ51110.1"/>
    <property type="molecule type" value="Genomic_DNA"/>
</dbReference>
<keyword evidence="4" id="KW-0479">Metal-binding</keyword>
<feature type="region of interest" description="Disordered" evidence="12">
    <location>
        <begin position="312"/>
        <end position="350"/>
    </location>
</feature>
<evidence type="ECO:0000256" key="13">
    <source>
        <dbReference type="SAM" id="Phobius"/>
    </source>
</evidence>
<evidence type="ECO:0000313" key="15">
    <source>
        <dbReference type="Proteomes" id="UP000308697"/>
    </source>
</evidence>
<evidence type="ECO:0000256" key="4">
    <source>
        <dbReference type="ARBA" id="ARBA00022723"/>
    </source>
</evidence>
<comment type="caution">
    <text evidence="14">The sequence shown here is derived from an EMBL/GenBank/DDBJ whole genome shotgun (WGS) entry which is preliminary data.</text>
</comment>
<feature type="transmembrane region" description="Helical" evidence="13">
    <location>
        <begin position="21"/>
        <end position="43"/>
    </location>
</feature>
<dbReference type="PANTHER" id="PTHR35457">
    <property type="entry name" value="HEME A SYNTHASE"/>
    <property type="match status" value="1"/>
</dbReference>
<accession>A0A4U0NB48</accession>
<feature type="transmembrane region" description="Helical" evidence="13">
    <location>
        <begin position="136"/>
        <end position="156"/>
    </location>
</feature>
<evidence type="ECO:0000256" key="9">
    <source>
        <dbReference type="ARBA" id="ARBA00023136"/>
    </source>
</evidence>
<dbReference type="GO" id="GO:0006784">
    <property type="term" value="P:heme A biosynthetic process"/>
    <property type="evidence" value="ECO:0007669"/>
    <property type="project" value="InterPro"/>
</dbReference>
<dbReference type="AlphaFoldDB" id="A0A4U0NB48"/>
<evidence type="ECO:0000256" key="5">
    <source>
        <dbReference type="ARBA" id="ARBA00022989"/>
    </source>
</evidence>
<dbReference type="InterPro" id="IPR050450">
    <property type="entry name" value="COX15/CtaA_HemeA_synthase"/>
</dbReference>
<keyword evidence="15" id="KW-1185">Reference proteome</keyword>
<keyword evidence="8" id="KW-0350">Heme biosynthesis</keyword>
<evidence type="ECO:0000256" key="3">
    <source>
        <dbReference type="ARBA" id="ARBA00022692"/>
    </source>
</evidence>
<keyword evidence="3 13" id="KW-0812">Transmembrane</keyword>
<dbReference type="GO" id="GO:0046872">
    <property type="term" value="F:metal ion binding"/>
    <property type="evidence" value="ECO:0007669"/>
    <property type="project" value="UniProtKB-KW"/>
</dbReference>
<feature type="transmembrane region" description="Helical" evidence="13">
    <location>
        <begin position="111"/>
        <end position="130"/>
    </location>
</feature>
<evidence type="ECO:0000256" key="2">
    <source>
        <dbReference type="ARBA" id="ARBA00022475"/>
    </source>
</evidence>
<dbReference type="Proteomes" id="UP000308697">
    <property type="component" value="Unassembled WGS sequence"/>
</dbReference>
<gene>
    <name evidence="14" type="ORF">FCH28_21700</name>
</gene>
<feature type="transmembrane region" description="Helical" evidence="13">
    <location>
        <begin position="253"/>
        <end position="273"/>
    </location>
</feature>
<dbReference type="InterPro" id="IPR003780">
    <property type="entry name" value="COX15/CtaA_fam"/>
</dbReference>
<keyword evidence="7" id="KW-0408">Iron</keyword>
<evidence type="ECO:0000256" key="6">
    <source>
        <dbReference type="ARBA" id="ARBA00023002"/>
    </source>
</evidence>
<reference evidence="14 15" key="1">
    <citation type="submission" date="2019-04" db="EMBL/GenBank/DDBJ databases">
        <title>Streptomyces piniterrae sp. nov., a heliquinomycin-producing actinomycete isolated from rhizosphere soil of Pinus yunnanensis.</title>
        <authorList>
            <person name="Zhuang X."/>
            <person name="Zhao J."/>
        </authorList>
    </citation>
    <scope>NUCLEOTIDE SEQUENCE [LARGE SCALE GENOMIC DNA]</scope>
    <source>
        <strain evidence="15">jys28</strain>
    </source>
</reference>
<evidence type="ECO:0000256" key="7">
    <source>
        <dbReference type="ARBA" id="ARBA00023004"/>
    </source>
</evidence>
<comment type="subcellular location">
    <subcellularLocation>
        <location evidence="1">Membrane</location>
        <topology evidence="1">Multi-pass membrane protein</topology>
    </subcellularLocation>
</comment>
<evidence type="ECO:0000256" key="11">
    <source>
        <dbReference type="ARBA" id="ARBA00023444"/>
    </source>
</evidence>
<protein>
    <submittedName>
        <fullName evidence="14">Heme A synthase</fullName>
    </submittedName>
</protein>
<dbReference type="GO" id="GO:0016491">
    <property type="term" value="F:oxidoreductase activity"/>
    <property type="evidence" value="ECO:0007669"/>
    <property type="project" value="UniProtKB-KW"/>
</dbReference>
<feature type="compositionally biased region" description="Polar residues" evidence="12">
    <location>
        <begin position="322"/>
        <end position="350"/>
    </location>
</feature>
<organism evidence="14 15">
    <name type="scientific">Streptomyces piniterrae</name>
    <dbReference type="NCBI Taxonomy" id="2571125"/>
    <lineage>
        <taxon>Bacteria</taxon>
        <taxon>Bacillati</taxon>
        <taxon>Actinomycetota</taxon>
        <taxon>Actinomycetes</taxon>
        <taxon>Kitasatosporales</taxon>
        <taxon>Streptomycetaceae</taxon>
        <taxon>Streptomyces</taxon>
    </lineage>
</organism>
<feature type="transmembrane region" description="Helical" evidence="13">
    <location>
        <begin position="81"/>
        <end position="99"/>
    </location>
</feature>
<evidence type="ECO:0000256" key="12">
    <source>
        <dbReference type="SAM" id="MobiDB-lite"/>
    </source>
</evidence>
<feature type="transmembrane region" description="Helical" evidence="13">
    <location>
        <begin position="177"/>
        <end position="199"/>
    </location>
</feature>
<comment type="pathway">
    <text evidence="11">Porphyrin-containing compound metabolism.</text>
</comment>